<dbReference type="Pfam" id="PF10604">
    <property type="entry name" value="Polyketide_cyc2"/>
    <property type="match status" value="1"/>
</dbReference>
<protein>
    <submittedName>
        <fullName evidence="1">SRPBCC family protein</fullName>
    </submittedName>
</protein>
<comment type="caution">
    <text evidence="1">The sequence shown here is derived from an EMBL/GenBank/DDBJ whole genome shotgun (WGS) entry which is preliminary data.</text>
</comment>
<keyword evidence="2" id="KW-1185">Reference proteome</keyword>
<dbReference type="CDD" id="cd07812">
    <property type="entry name" value="SRPBCC"/>
    <property type="match status" value="1"/>
</dbReference>
<dbReference type="InterPro" id="IPR019587">
    <property type="entry name" value="Polyketide_cyclase/dehydratase"/>
</dbReference>
<evidence type="ECO:0000313" key="1">
    <source>
        <dbReference type="EMBL" id="GAA4767600.1"/>
    </source>
</evidence>
<evidence type="ECO:0000313" key="2">
    <source>
        <dbReference type="Proteomes" id="UP001501645"/>
    </source>
</evidence>
<proteinExistence type="predicted"/>
<gene>
    <name evidence="1" type="ORF">GCM10023351_08790</name>
</gene>
<accession>A0ABP8ZVV0</accession>
<dbReference type="RefSeq" id="WP_345436336.1">
    <property type="nucleotide sequence ID" value="NZ_BAABKO010000001.1"/>
</dbReference>
<dbReference type="Proteomes" id="UP001501645">
    <property type="component" value="Unassembled WGS sequence"/>
</dbReference>
<name>A0ABP8ZVV0_9MICO</name>
<sequence>MARTWRIIRCTPEELSAVLADGWLYPVWVVGASRMRDVDSGWPTPGRRLHHSFGVWPVLIDDTTEALEWRPQARMRLRARGWPMGEAEVTIDVRAHAQGCLVRITERAVRGPGAWIPGFLLDPPLHIRNRETLRRLAFLAEGHAARARAGAAETP</sequence>
<organism evidence="1 2">
    <name type="scientific">Microbacterium gilvum</name>
    <dbReference type="NCBI Taxonomy" id="1336204"/>
    <lineage>
        <taxon>Bacteria</taxon>
        <taxon>Bacillati</taxon>
        <taxon>Actinomycetota</taxon>
        <taxon>Actinomycetes</taxon>
        <taxon>Micrococcales</taxon>
        <taxon>Microbacteriaceae</taxon>
        <taxon>Microbacterium</taxon>
    </lineage>
</organism>
<reference evidence="2" key="1">
    <citation type="journal article" date="2019" name="Int. J. Syst. Evol. Microbiol.">
        <title>The Global Catalogue of Microorganisms (GCM) 10K type strain sequencing project: providing services to taxonomists for standard genome sequencing and annotation.</title>
        <authorList>
            <consortium name="The Broad Institute Genomics Platform"/>
            <consortium name="The Broad Institute Genome Sequencing Center for Infectious Disease"/>
            <person name="Wu L."/>
            <person name="Ma J."/>
        </authorList>
    </citation>
    <scope>NUCLEOTIDE SEQUENCE [LARGE SCALE GENOMIC DNA]</scope>
    <source>
        <strain evidence="2">JCM 18537</strain>
    </source>
</reference>
<dbReference type="SUPFAM" id="SSF55961">
    <property type="entry name" value="Bet v1-like"/>
    <property type="match status" value="1"/>
</dbReference>
<dbReference type="EMBL" id="BAABKO010000001">
    <property type="protein sequence ID" value="GAA4767600.1"/>
    <property type="molecule type" value="Genomic_DNA"/>
</dbReference>